<dbReference type="PANTHER" id="PTHR30590:SF3">
    <property type="entry name" value="HYPOTHETICAL MEMBRANE SPANNING PROTEIN"/>
    <property type="match status" value="1"/>
</dbReference>
<dbReference type="EMBL" id="FOVM01000002">
    <property type="protein sequence ID" value="SFN51957.1"/>
    <property type="molecule type" value="Genomic_DNA"/>
</dbReference>
<feature type="transmembrane region" description="Helical" evidence="1">
    <location>
        <begin position="78"/>
        <end position="98"/>
    </location>
</feature>
<keyword evidence="1" id="KW-0472">Membrane</keyword>
<evidence type="ECO:0000259" key="2">
    <source>
        <dbReference type="Pfam" id="PF07786"/>
    </source>
</evidence>
<organism evidence="3 4">
    <name type="scientific">Mycetocola miduiensis</name>
    <dbReference type="NCBI Taxonomy" id="995034"/>
    <lineage>
        <taxon>Bacteria</taxon>
        <taxon>Bacillati</taxon>
        <taxon>Actinomycetota</taxon>
        <taxon>Actinomycetes</taxon>
        <taxon>Micrococcales</taxon>
        <taxon>Microbacteriaceae</taxon>
        <taxon>Mycetocola</taxon>
    </lineage>
</organism>
<feature type="transmembrane region" description="Helical" evidence="1">
    <location>
        <begin position="128"/>
        <end position="147"/>
    </location>
</feature>
<dbReference type="OrthoDB" id="4966979at2"/>
<feature type="transmembrane region" description="Helical" evidence="1">
    <location>
        <begin position="262"/>
        <end position="288"/>
    </location>
</feature>
<feature type="transmembrane region" description="Helical" evidence="1">
    <location>
        <begin position="300"/>
        <end position="322"/>
    </location>
</feature>
<proteinExistence type="predicted"/>
<feature type="transmembrane region" description="Helical" evidence="1">
    <location>
        <begin position="232"/>
        <end position="250"/>
    </location>
</feature>
<reference evidence="4" key="1">
    <citation type="submission" date="2016-10" db="EMBL/GenBank/DDBJ databases">
        <authorList>
            <person name="Varghese N."/>
            <person name="Submissions S."/>
        </authorList>
    </citation>
    <scope>NUCLEOTIDE SEQUENCE [LARGE SCALE GENOMIC DNA]</scope>
    <source>
        <strain evidence="4">CGMCC 1.11101</strain>
    </source>
</reference>
<dbReference type="AlphaFoldDB" id="A0A1I4ZP49"/>
<dbReference type="Pfam" id="PF07786">
    <property type="entry name" value="HGSNAT_cat"/>
    <property type="match status" value="1"/>
</dbReference>
<dbReference type="InterPro" id="IPR052529">
    <property type="entry name" value="Bact_Transport_Assoc"/>
</dbReference>
<sequence length="338" mass="34737">MNAVSVQETTAQSRIPAVDIARGLAILGMFVAHAMPRADEGELLVDGRSSILFATLAGVSLGLLSGGTRPPGPGDRSAIRRVVLVRALVVFLLGVLLWTLGSEIAIILDYYAIMFLLVFPLLFAGRAVLAITAAALLVVAPILARAVDPGNREAASALDVARNYLLTGYYPALVWLPLLLVGLVAARSGLERRRTQAWLVGGGCAAAIVGYGSAAVLPGVTAEAHSGSTAEILGSGGTAFALLGLILLATNAGRFGTAAQIALWPLGAAGALALTVYTAQIIVLAMAAGARNTGGPDYPGWPLLIGLAVFSLVGASLWRYALGKGPLERLLSVLTGKR</sequence>
<keyword evidence="1" id="KW-0812">Transmembrane</keyword>
<feature type="transmembrane region" description="Helical" evidence="1">
    <location>
        <begin position="20"/>
        <end position="38"/>
    </location>
</feature>
<dbReference type="Proteomes" id="UP000198867">
    <property type="component" value="Unassembled WGS sequence"/>
</dbReference>
<keyword evidence="1" id="KW-1133">Transmembrane helix</keyword>
<dbReference type="RefSeq" id="WP_090709304.1">
    <property type="nucleotide sequence ID" value="NZ_FOVM01000002.1"/>
</dbReference>
<accession>A0A1I4ZP49</accession>
<name>A0A1I4ZP49_9MICO</name>
<gene>
    <name evidence="3" type="ORF">SAMN05216219_0961</name>
</gene>
<feature type="transmembrane region" description="Helical" evidence="1">
    <location>
        <begin position="198"/>
        <end position="220"/>
    </location>
</feature>
<feature type="transmembrane region" description="Helical" evidence="1">
    <location>
        <begin position="50"/>
        <end position="66"/>
    </location>
</feature>
<dbReference type="STRING" id="995034.SAMN05216219_0961"/>
<feature type="domain" description="Heparan-alpha-glucosaminide N-acetyltransferase catalytic" evidence="2">
    <location>
        <begin position="14"/>
        <end position="194"/>
    </location>
</feature>
<feature type="transmembrane region" description="Helical" evidence="1">
    <location>
        <begin position="167"/>
        <end position="186"/>
    </location>
</feature>
<evidence type="ECO:0000313" key="3">
    <source>
        <dbReference type="EMBL" id="SFN51957.1"/>
    </source>
</evidence>
<protein>
    <submittedName>
        <fullName evidence="3">Uncharacterized membrane protein YeiB</fullName>
    </submittedName>
</protein>
<keyword evidence="4" id="KW-1185">Reference proteome</keyword>
<feature type="transmembrane region" description="Helical" evidence="1">
    <location>
        <begin position="104"/>
        <end position="123"/>
    </location>
</feature>
<dbReference type="PANTHER" id="PTHR30590">
    <property type="entry name" value="INNER MEMBRANE PROTEIN"/>
    <property type="match status" value="1"/>
</dbReference>
<evidence type="ECO:0000256" key="1">
    <source>
        <dbReference type="SAM" id="Phobius"/>
    </source>
</evidence>
<dbReference type="InterPro" id="IPR012429">
    <property type="entry name" value="HGSNAT_cat"/>
</dbReference>
<evidence type="ECO:0000313" key="4">
    <source>
        <dbReference type="Proteomes" id="UP000198867"/>
    </source>
</evidence>